<evidence type="ECO:0000259" key="7">
    <source>
        <dbReference type="PROSITE" id="PS51751"/>
    </source>
</evidence>
<evidence type="ECO:0000256" key="4">
    <source>
        <dbReference type="ARBA" id="ARBA00023136"/>
    </source>
</evidence>
<accession>A0A151GWB7</accession>
<sequence length="188" mass="20593">MSSTKPLRDWLYLVIVATQLLGMLGHRWRPALDLVAFYPASLYATPSSPLHFLLSLRSVYVSASGDPYFAPSPTATHEPWFEMFLYVEGLVQLPLAAYMLWQLSSKTGTSGPAELAGLVFGCLTAMGAATCCFDLSQMGPERVGAGQKMVLIYGTYLPFAVIPAFMAIDMYSRLLPRVQPSDVKAKSQ</sequence>
<dbReference type="InParanoid" id="A0A151GWB7"/>
<reference evidence="8 9" key="1">
    <citation type="journal article" date="2016" name="Sci. Rep.">
        <title>Insights into Adaptations to a Near-Obligate Nematode Endoparasitic Lifestyle from the Finished Genome of Drechmeria coniospora.</title>
        <authorList>
            <person name="Zhang L."/>
            <person name="Zhou Z."/>
            <person name="Guo Q."/>
            <person name="Fokkens L."/>
            <person name="Miskei M."/>
            <person name="Pocsi I."/>
            <person name="Zhang W."/>
            <person name="Chen M."/>
            <person name="Wang L."/>
            <person name="Sun Y."/>
            <person name="Donzelli B.G."/>
            <person name="Gibson D.M."/>
            <person name="Nelson D.R."/>
            <person name="Luo J.G."/>
            <person name="Rep M."/>
            <person name="Liu H."/>
            <person name="Yang S."/>
            <person name="Wang J."/>
            <person name="Krasnoff S.B."/>
            <person name="Xu Y."/>
            <person name="Molnar I."/>
            <person name="Lin M."/>
        </authorList>
    </citation>
    <scope>NUCLEOTIDE SEQUENCE [LARGE SCALE GENOMIC DNA]</scope>
    <source>
        <strain evidence="8 9">ARSEF 6962</strain>
    </source>
</reference>
<organism evidence="8 9">
    <name type="scientific">Drechmeria coniospora</name>
    <name type="common">Nematophagous fungus</name>
    <name type="synonym">Meria coniospora</name>
    <dbReference type="NCBI Taxonomy" id="98403"/>
    <lineage>
        <taxon>Eukaryota</taxon>
        <taxon>Fungi</taxon>
        <taxon>Dikarya</taxon>
        <taxon>Ascomycota</taxon>
        <taxon>Pezizomycotina</taxon>
        <taxon>Sordariomycetes</taxon>
        <taxon>Hypocreomycetidae</taxon>
        <taxon>Hypocreales</taxon>
        <taxon>Ophiocordycipitaceae</taxon>
        <taxon>Drechmeria</taxon>
    </lineage>
</organism>
<dbReference type="Proteomes" id="UP000076580">
    <property type="component" value="Chromosome 01"/>
</dbReference>
<evidence type="ECO:0000256" key="3">
    <source>
        <dbReference type="ARBA" id="ARBA00022989"/>
    </source>
</evidence>
<evidence type="ECO:0000256" key="5">
    <source>
        <dbReference type="PROSITE-ProRule" id="PRU01087"/>
    </source>
</evidence>
<gene>
    <name evidence="8" type="ORF">DCS_02503</name>
</gene>
<comment type="caution">
    <text evidence="8">The sequence shown here is derived from an EMBL/GenBank/DDBJ whole genome shotgun (WGS) entry which is preliminary data.</text>
</comment>
<keyword evidence="2 5" id="KW-0812">Transmembrane</keyword>
<evidence type="ECO:0000256" key="2">
    <source>
        <dbReference type="ARBA" id="ARBA00022692"/>
    </source>
</evidence>
<dbReference type="GeneID" id="63715146"/>
<dbReference type="RefSeq" id="XP_040660713.1">
    <property type="nucleotide sequence ID" value="XM_040799830.1"/>
</dbReference>
<name>A0A151GWB7_DRECN</name>
<proteinExistence type="predicted"/>
<keyword evidence="9" id="KW-1185">Reference proteome</keyword>
<evidence type="ECO:0000256" key="1">
    <source>
        <dbReference type="ARBA" id="ARBA00004141"/>
    </source>
</evidence>
<dbReference type="EMBL" id="LAYC01000001">
    <property type="protein sequence ID" value="KYK61361.1"/>
    <property type="molecule type" value="Genomic_DNA"/>
</dbReference>
<evidence type="ECO:0000256" key="6">
    <source>
        <dbReference type="SAM" id="Phobius"/>
    </source>
</evidence>
<evidence type="ECO:0000313" key="8">
    <source>
        <dbReference type="EMBL" id="KYK61361.1"/>
    </source>
</evidence>
<keyword evidence="4 5" id="KW-0472">Membrane</keyword>
<feature type="transmembrane region" description="Helical" evidence="6">
    <location>
        <begin position="150"/>
        <end position="168"/>
    </location>
</feature>
<dbReference type="InterPro" id="IPR033118">
    <property type="entry name" value="EXPERA"/>
</dbReference>
<comment type="subcellular location">
    <subcellularLocation>
        <location evidence="1">Membrane</location>
        <topology evidence="1">Multi-pass membrane protein</topology>
    </subcellularLocation>
</comment>
<evidence type="ECO:0000313" key="9">
    <source>
        <dbReference type="Proteomes" id="UP000076580"/>
    </source>
</evidence>
<dbReference type="STRING" id="98403.A0A151GWB7"/>
<feature type="domain" description="EXPERA" evidence="7">
    <location>
        <begin position="8"/>
        <end position="167"/>
    </location>
</feature>
<dbReference type="AlphaFoldDB" id="A0A151GWB7"/>
<keyword evidence="3 5" id="KW-1133">Transmembrane helix</keyword>
<dbReference type="PROSITE" id="PS51751">
    <property type="entry name" value="EXPERA"/>
    <property type="match status" value="1"/>
</dbReference>
<dbReference type="GO" id="GO:0016020">
    <property type="term" value="C:membrane"/>
    <property type="evidence" value="ECO:0007669"/>
    <property type="project" value="UniProtKB-SubCell"/>
</dbReference>
<dbReference type="Pfam" id="PF05241">
    <property type="entry name" value="EBP"/>
    <property type="match status" value="1"/>
</dbReference>
<protein>
    <recommendedName>
        <fullName evidence="7">EXPERA domain-containing protein</fullName>
    </recommendedName>
</protein>